<dbReference type="GO" id="GO:0019386">
    <property type="term" value="P:methanogenesis, from carbon dioxide"/>
    <property type="evidence" value="ECO:0007669"/>
    <property type="project" value="UniProtKB-UniRule"/>
</dbReference>
<comment type="function">
    <text evidence="7">Catalyzes the reversible reduction of methenyl-H(4)MPT(+) to methylene-H(4)MPT.</text>
</comment>
<dbReference type="RefSeq" id="WP_303737566.1">
    <property type="nucleotide sequence ID" value="NZ_SUTE01000077.1"/>
</dbReference>
<evidence type="ECO:0000313" key="9">
    <source>
        <dbReference type="EMBL" id="MBE6505916.1"/>
    </source>
</evidence>
<dbReference type="EMBL" id="SUTE01000077">
    <property type="protein sequence ID" value="MBE6505916.1"/>
    <property type="molecule type" value="Genomic_DNA"/>
</dbReference>
<comment type="similarity">
    <text evidence="1 7">Belongs to the MTD family.</text>
</comment>
<dbReference type="HAMAP" id="MF_00058">
    <property type="entry name" value="MTD"/>
    <property type="match status" value="1"/>
</dbReference>
<accession>A0A8T3VII9</accession>
<keyword evidence="8" id="KW-0175">Coiled coil</keyword>
<keyword evidence="7" id="KW-0484">Methanogenesis</keyword>
<dbReference type="InterPro" id="IPR002844">
    <property type="entry name" value="MTD"/>
</dbReference>
<evidence type="ECO:0000256" key="5">
    <source>
        <dbReference type="ARBA" id="ARBA00023002"/>
    </source>
</evidence>
<dbReference type="InterPro" id="IPR036080">
    <property type="entry name" value="MTD_sf"/>
</dbReference>
<evidence type="ECO:0000256" key="7">
    <source>
        <dbReference type="HAMAP-Rule" id="MF_00058"/>
    </source>
</evidence>
<feature type="coiled-coil region" evidence="8">
    <location>
        <begin position="230"/>
        <end position="257"/>
    </location>
</feature>
<protein>
    <recommendedName>
        <fullName evidence="3 7">F420-dependent methylenetetrahydromethanopterin dehydrogenase</fullName>
        <shortName evidence="7">MTD</shortName>
        <ecNumber evidence="2 7">1.5.98.1</ecNumber>
    </recommendedName>
    <alternativeName>
        <fullName evidence="6 7">Coenzyme F420-dependent N5,N10-methylenetetrahydromethanopterin dehydrogenase</fullName>
    </alternativeName>
</protein>
<dbReference type="Gene3D" id="6.10.140.120">
    <property type="match status" value="1"/>
</dbReference>
<comment type="caution">
    <text evidence="9">The sequence shown here is derived from an EMBL/GenBank/DDBJ whole genome shotgun (WGS) entry which is preliminary data.</text>
</comment>
<dbReference type="Proteomes" id="UP000762703">
    <property type="component" value="Unassembled WGS sequence"/>
</dbReference>
<dbReference type="GO" id="GO:0006730">
    <property type="term" value="P:one-carbon metabolic process"/>
    <property type="evidence" value="ECO:0007669"/>
    <property type="project" value="UniProtKB-UniRule"/>
</dbReference>
<evidence type="ECO:0000256" key="3">
    <source>
        <dbReference type="ARBA" id="ARBA00014062"/>
    </source>
</evidence>
<keyword evidence="4 7" id="KW-0554">One-carbon metabolism</keyword>
<reference evidence="9" key="1">
    <citation type="submission" date="2019-04" db="EMBL/GenBank/DDBJ databases">
        <title>Evolution of Biomass-Degrading Anaerobic Consortia Revealed by Metagenomics.</title>
        <authorList>
            <person name="Peng X."/>
        </authorList>
    </citation>
    <scope>NUCLEOTIDE SEQUENCE</scope>
    <source>
        <strain evidence="9">SIG12</strain>
    </source>
</reference>
<dbReference type="Pfam" id="PF01993">
    <property type="entry name" value="MTD"/>
    <property type="match status" value="1"/>
</dbReference>
<evidence type="ECO:0000313" key="10">
    <source>
        <dbReference type="Proteomes" id="UP000762703"/>
    </source>
</evidence>
<dbReference type="GO" id="GO:0008901">
    <property type="term" value="F:ferredoxin hydrogenase activity"/>
    <property type="evidence" value="ECO:0007669"/>
    <property type="project" value="InterPro"/>
</dbReference>
<evidence type="ECO:0000256" key="6">
    <source>
        <dbReference type="ARBA" id="ARBA00031410"/>
    </source>
</evidence>
<proteinExistence type="inferred from homology"/>
<dbReference type="EC" id="1.5.98.1" evidence="2 7"/>
<dbReference type="PIRSF" id="PIRSF005627">
    <property type="entry name" value="MTD"/>
    <property type="match status" value="1"/>
</dbReference>
<dbReference type="SUPFAM" id="SSF102324">
    <property type="entry name" value="F420-dependent methylenetetrahydromethanopterin dehydrogenase (MTD)"/>
    <property type="match status" value="1"/>
</dbReference>
<dbReference type="Gene3D" id="3.40.50.10830">
    <property type="entry name" value="F420-dependent methylenetetrahydromethanopterin dehydrogenase (MTD)"/>
    <property type="match status" value="1"/>
</dbReference>
<evidence type="ECO:0000256" key="4">
    <source>
        <dbReference type="ARBA" id="ARBA00022563"/>
    </source>
</evidence>
<sequence>MVVKIAIIKSGNIGTSPVIDLLLDERADRPNIDVRVFGSGAKMNPEQVEDVVPKIDQFEPDFAIFISPNPGAPGPAKARELLSEKDLPAIIIGDAPGKGKKDEMDEQGLGYIIVMSDPMIGAKREWLDPTEMAIFNADILKVLAETGALRLVQKTIDGVIEAADAGNEIELPKLIITAEKAVEAAEFANPYAKAKAIAAYEMAGSVANLDMKGCFMTKGFENFIPLVAAAHEIAAAAAKLAQEARELEKSNDTVLRTPHMKEGNVGCKTDLISKPE</sequence>
<comment type="catalytic activity">
    <reaction evidence="7">
        <text>5,10-methylenetetrahydromethanopterin + oxidized coenzyme F420-(gamma-L-Glu)(n) + 2 H(+) = 5,10-methenyl-5,6,7,8-tetrahydromethanopterin + reduced coenzyme F420-(gamma-L-Glu)(n)</text>
        <dbReference type="Rhea" id="RHEA:16721"/>
        <dbReference type="Rhea" id="RHEA-COMP:12939"/>
        <dbReference type="Rhea" id="RHEA-COMP:14378"/>
        <dbReference type="ChEBI" id="CHEBI:15378"/>
        <dbReference type="ChEBI" id="CHEBI:57818"/>
        <dbReference type="ChEBI" id="CHEBI:58337"/>
        <dbReference type="ChEBI" id="CHEBI:133980"/>
        <dbReference type="ChEBI" id="CHEBI:139511"/>
        <dbReference type="EC" id="1.5.98.1"/>
    </reaction>
</comment>
<comment type="pathway">
    <text evidence="7">One-carbon metabolism; methanogenesis from CO(2); 5,10-methylene-5,6,7,8-tetrahydromethanopterin from 5,10-methenyl-5,6,7,8-tetrahydromethanopterin (coenzyme F420 route): step 1/1.</text>
</comment>
<organism evidence="9 10">
    <name type="scientific">Methanobrevibacter millerae</name>
    <dbReference type="NCBI Taxonomy" id="230361"/>
    <lineage>
        <taxon>Archaea</taxon>
        <taxon>Methanobacteriati</taxon>
        <taxon>Methanobacteriota</taxon>
        <taxon>Methanomada group</taxon>
        <taxon>Methanobacteria</taxon>
        <taxon>Methanobacteriales</taxon>
        <taxon>Methanobacteriaceae</taxon>
        <taxon>Methanobrevibacter</taxon>
    </lineage>
</organism>
<evidence type="ECO:0000256" key="2">
    <source>
        <dbReference type="ARBA" id="ARBA00012904"/>
    </source>
</evidence>
<dbReference type="AlphaFoldDB" id="A0A8T3VII9"/>
<evidence type="ECO:0000256" key="8">
    <source>
        <dbReference type="SAM" id="Coils"/>
    </source>
</evidence>
<dbReference type="GO" id="GO:0030268">
    <property type="term" value="F:methylenetetrahydromethanopterin dehydrogenase activity"/>
    <property type="evidence" value="ECO:0007669"/>
    <property type="project" value="UniProtKB-UniRule"/>
</dbReference>
<name>A0A8T3VII9_9EURY</name>
<gene>
    <name evidence="7" type="primary">mtd</name>
    <name evidence="9" type="ORF">E7Z73_09335</name>
</gene>
<keyword evidence="5 7" id="KW-0560">Oxidoreductase</keyword>
<evidence type="ECO:0000256" key="1">
    <source>
        <dbReference type="ARBA" id="ARBA00007842"/>
    </source>
</evidence>
<dbReference type="NCBIfam" id="NF002162">
    <property type="entry name" value="PRK00994.1"/>
    <property type="match status" value="1"/>
</dbReference>